<proteinExistence type="predicted"/>
<organism evidence="1">
    <name type="scientific">Rhizophora mucronata</name>
    <name type="common">Asiatic mangrove</name>
    <dbReference type="NCBI Taxonomy" id="61149"/>
    <lineage>
        <taxon>Eukaryota</taxon>
        <taxon>Viridiplantae</taxon>
        <taxon>Streptophyta</taxon>
        <taxon>Embryophyta</taxon>
        <taxon>Tracheophyta</taxon>
        <taxon>Spermatophyta</taxon>
        <taxon>Magnoliopsida</taxon>
        <taxon>eudicotyledons</taxon>
        <taxon>Gunneridae</taxon>
        <taxon>Pentapetalae</taxon>
        <taxon>rosids</taxon>
        <taxon>fabids</taxon>
        <taxon>Malpighiales</taxon>
        <taxon>Rhizophoraceae</taxon>
        <taxon>Rhizophora</taxon>
    </lineage>
</organism>
<dbReference type="PANTHER" id="PTHR34044:SF1">
    <property type="entry name" value="NUCLEAR PROTEIN"/>
    <property type="match status" value="1"/>
</dbReference>
<protein>
    <submittedName>
        <fullName evidence="1">Uncharacterized protein LOC103444004 isoform X2</fullName>
    </submittedName>
</protein>
<dbReference type="AlphaFoldDB" id="A0A2P2MVX4"/>
<dbReference type="EMBL" id="GGEC01053877">
    <property type="protein sequence ID" value="MBX34361.1"/>
    <property type="molecule type" value="Transcribed_RNA"/>
</dbReference>
<accession>A0A2P2MVX4</accession>
<evidence type="ECO:0000313" key="1">
    <source>
        <dbReference type="EMBL" id="MBX34361.1"/>
    </source>
</evidence>
<dbReference type="PANTHER" id="PTHR34044">
    <property type="entry name" value="NUCLEAR PROTEIN"/>
    <property type="match status" value="1"/>
</dbReference>
<sequence>MLPWKKDCAYSWAVAHLTIAAEGFKWRNGWFDSLCATAITEGRLDPCPLHTAWLKELNVV</sequence>
<reference evidence="1" key="1">
    <citation type="submission" date="2018-02" db="EMBL/GenBank/DDBJ databases">
        <title>Rhizophora mucronata_Transcriptome.</title>
        <authorList>
            <person name="Meera S.P."/>
            <person name="Sreeshan A."/>
            <person name="Augustine A."/>
        </authorList>
    </citation>
    <scope>NUCLEOTIDE SEQUENCE</scope>
    <source>
        <tissue evidence="1">Leaf</tissue>
    </source>
</reference>
<name>A0A2P2MVX4_RHIMU</name>